<evidence type="ECO:0000256" key="4">
    <source>
        <dbReference type="SAM" id="MobiDB-lite"/>
    </source>
</evidence>
<dbReference type="InterPro" id="IPR001424">
    <property type="entry name" value="SOD_Cu_Zn_dom"/>
</dbReference>
<dbReference type="EMBL" id="KZ451927">
    <property type="protein sequence ID" value="PKA61625.1"/>
    <property type="molecule type" value="Genomic_DNA"/>
</dbReference>
<dbReference type="SUPFAM" id="SSF49329">
    <property type="entry name" value="Cu,Zn superoxide dismutase-like"/>
    <property type="match status" value="1"/>
</dbReference>
<dbReference type="Pfam" id="PF00080">
    <property type="entry name" value="Sod_Cu"/>
    <property type="match status" value="1"/>
</dbReference>
<keyword evidence="7" id="KW-1185">Reference proteome</keyword>
<proteinExistence type="inferred from homology"/>
<evidence type="ECO:0000256" key="3">
    <source>
        <dbReference type="ARBA" id="ARBA00032899"/>
    </source>
</evidence>
<evidence type="ECO:0000313" key="7">
    <source>
        <dbReference type="Proteomes" id="UP000236161"/>
    </source>
</evidence>
<dbReference type="InterPro" id="IPR006121">
    <property type="entry name" value="HMA_dom"/>
</dbReference>
<dbReference type="Proteomes" id="UP000236161">
    <property type="component" value="Unassembled WGS sequence"/>
</dbReference>
<sequence>MPHPNSFFPFMPSTRIKAFYSSAGNAHRRNVSTDLELSSMGNCVFSGESTVKVATSGGGIMELPTPVTAFAFPGHAIFPSGDIFSRPLLHTDELIAGGLYYLLPLTSRGAAPRLAGQLPLSLGRAPYRVSFDHHGIFRRRKQQDSYFPAMAVGGHGVWKVKLAISPELLADILSQETRTQALIESVRAVVMCGANGSAAAEPSTAVGSDQCSPASSRKTSSENAGSAPTLTAATLLPAAAAAAAFSSSFRPSCFPSSRFPAKPDLPSASSLFTAPVLRSFDAVSNSSRPHAALHMDSTVTDVTEQTEFMVDMSCEGCVSAVKSSMLQLHGGYFNLIIGEFDLLFPSPNHFFGFTASDVTPVVAESIRKRHLTAVSFLLSWFFLVEFLISAAVAEFKGPILYGVVRLAQVKLGLARIEASFSGLSPGRHGWSINEYGDLTRGAASTGKIFNPTNHSSVKPLGDLGTLDASENGEAQFSGSKEELRVSDLIGRSIVVYENDDKLESSGIAAAVIARSAGVGENYKKICTCDGVTIWEST</sequence>
<dbReference type="InterPro" id="IPR036423">
    <property type="entry name" value="SOD-like_Cu/Zn_dom_sf"/>
</dbReference>
<feature type="region of interest" description="Disordered" evidence="4">
    <location>
        <begin position="199"/>
        <end position="226"/>
    </location>
</feature>
<evidence type="ECO:0000259" key="5">
    <source>
        <dbReference type="Pfam" id="PF00080"/>
    </source>
</evidence>
<feature type="compositionally biased region" description="Polar residues" evidence="4">
    <location>
        <begin position="205"/>
        <end position="224"/>
    </location>
</feature>
<gene>
    <name evidence="6" type="primary">SODCP</name>
    <name evidence="6" type="ORF">AXF42_Ash018606</name>
</gene>
<accession>A0A2I0B1F5</accession>
<dbReference type="OrthoDB" id="666972at2759"/>
<evidence type="ECO:0000313" key="6">
    <source>
        <dbReference type="EMBL" id="PKA61625.1"/>
    </source>
</evidence>
<dbReference type="InterPro" id="IPR025322">
    <property type="entry name" value="PADRE_dom"/>
</dbReference>
<comment type="similarity">
    <text evidence="2">In the C-terminal section; belongs to the Cu-Zn superoxide dismutase family.</text>
</comment>
<keyword evidence="1" id="KW-0186">Copper</keyword>
<dbReference type="GO" id="GO:0005507">
    <property type="term" value="F:copper ion binding"/>
    <property type="evidence" value="ECO:0007669"/>
    <property type="project" value="InterPro"/>
</dbReference>
<dbReference type="InterPro" id="IPR024134">
    <property type="entry name" value="SOD_Cu/Zn_/chaperone"/>
</dbReference>
<reference evidence="6 7" key="1">
    <citation type="journal article" date="2017" name="Nature">
        <title>The Apostasia genome and the evolution of orchids.</title>
        <authorList>
            <person name="Zhang G.Q."/>
            <person name="Liu K.W."/>
            <person name="Li Z."/>
            <person name="Lohaus R."/>
            <person name="Hsiao Y.Y."/>
            <person name="Niu S.C."/>
            <person name="Wang J.Y."/>
            <person name="Lin Y.C."/>
            <person name="Xu Q."/>
            <person name="Chen L.J."/>
            <person name="Yoshida K."/>
            <person name="Fujiwara S."/>
            <person name="Wang Z.W."/>
            <person name="Zhang Y.Q."/>
            <person name="Mitsuda N."/>
            <person name="Wang M."/>
            <person name="Liu G.H."/>
            <person name="Pecoraro L."/>
            <person name="Huang H.X."/>
            <person name="Xiao X.J."/>
            <person name="Lin M."/>
            <person name="Wu X.Y."/>
            <person name="Wu W.L."/>
            <person name="Chen Y.Y."/>
            <person name="Chang S.B."/>
            <person name="Sakamoto S."/>
            <person name="Ohme-Takagi M."/>
            <person name="Yagi M."/>
            <person name="Zeng S.J."/>
            <person name="Shen C.Y."/>
            <person name="Yeh C.M."/>
            <person name="Luo Y.B."/>
            <person name="Tsai W.C."/>
            <person name="Van de Peer Y."/>
            <person name="Liu Z.J."/>
        </authorList>
    </citation>
    <scope>NUCLEOTIDE SEQUENCE [LARGE SCALE GENOMIC DNA]</scope>
    <source>
        <strain evidence="7">cv. Shenzhen</strain>
        <tissue evidence="6">Stem</tissue>
    </source>
</reference>
<evidence type="ECO:0000256" key="2">
    <source>
        <dbReference type="ARBA" id="ARBA00025798"/>
    </source>
</evidence>
<evidence type="ECO:0000256" key="1">
    <source>
        <dbReference type="ARBA" id="ARBA00023008"/>
    </source>
</evidence>
<name>A0A2I0B1F5_9ASPA</name>
<organism evidence="6 7">
    <name type="scientific">Apostasia shenzhenica</name>
    <dbReference type="NCBI Taxonomy" id="1088818"/>
    <lineage>
        <taxon>Eukaryota</taxon>
        <taxon>Viridiplantae</taxon>
        <taxon>Streptophyta</taxon>
        <taxon>Embryophyta</taxon>
        <taxon>Tracheophyta</taxon>
        <taxon>Spermatophyta</taxon>
        <taxon>Magnoliopsida</taxon>
        <taxon>Liliopsida</taxon>
        <taxon>Asparagales</taxon>
        <taxon>Orchidaceae</taxon>
        <taxon>Apostasioideae</taxon>
        <taxon>Apostasia</taxon>
    </lineage>
</organism>
<dbReference type="GO" id="GO:0006801">
    <property type="term" value="P:superoxide metabolic process"/>
    <property type="evidence" value="ECO:0007669"/>
    <property type="project" value="InterPro"/>
</dbReference>
<dbReference type="STRING" id="1088818.A0A2I0B1F5"/>
<feature type="domain" description="Superoxide dismutase copper/zinc binding" evidence="5">
    <location>
        <begin position="401"/>
        <end position="507"/>
    </location>
</feature>
<dbReference type="FunFam" id="2.60.40.200:FF:000006">
    <property type="entry name" value="Copper chaperone for superoxide dismutase"/>
    <property type="match status" value="1"/>
</dbReference>
<dbReference type="Gene3D" id="2.60.40.200">
    <property type="entry name" value="Superoxide dismutase, copper/zinc binding domain"/>
    <property type="match status" value="1"/>
</dbReference>
<dbReference type="PANTHER" id="PTHR10003">
    <property type="entry name" value="SUPEROXIDE DISMUTASE CU-ZN -RELATED"/>
    <property type="match status" value="1"/>
</dbReference>
<dbReference type="CDD" id="cd00371">
    <property type="entry name" value="HMA"/>
    <property type="match status" value="1"/>
</dbReference>
<protein>
    <recommendedName>
        <fullName evidence="3">Superoxide dismutase copper chaperone</fullName>
    </recommendedName>
</protein>
<dbReference type="AlphaFoldDB" id="A0A2I0B1F5"/>
<dbReference type="Pfam" id="PF14009">
    <property type="entry name" value="PADRE"/>
    <property type="match status" value="1"/>
</dbReference>